<sequence length="293" mass="33932">MFTETNGVIATINKGQTVVTAIQEVGSNSVKGELSDEKLQESYLHVTCRNLRSSDSGKYFCGAHVIGSDGRVERLNEMVTVKVKLPTFEDLVNVIQKLLIQANDDREIQQDNTQNIKSIQNELRNNQDNVIKMYKDLDNHEQNFIRIKKDLDSNQQNIKIINQDLDNQKQNIIRINTNMDSKEQEFTKFNKDLDSKQQNIRIDKDLNATKHNITRINKDIDSKQQDIISIKQDLESSKKDFNEHRQNISIFKDMLDTVIYNLSSSLTDVKQELTNGNANKIRSFYIFYSSYIF</sequence>
<dbReference type="Gene3D" id="2.60.40.10">
    <property type="entry name" value="Immunoglobulins"/>
    <property type="match status" value="1"/>
</dbReference>
<dbReference type="GeneID" id="129922564"/>
<dbReference type="RefSeq" id="XP_055865183.1">
    <property type="nucleotide sequence ID" value="XM_056009208.1"/>
</dbReference>
<organism evidence="2 3">
    <name type="scientific">Biomphalaria glabrata</name>
    <name type="common">Bloodfluke planorb</name>
    <name type="synonym">Freshwater snail</name>
    <dbReference type="NCBI Taxonomy" id="6526"/>
    <lineage>
        <taxon>Eukaryota</taxon>
        <taxon>Metazoa</taxon>
        <taxon>Spiralia</taxon>
        <taxon>Lophotrochozoa</taxon>
        <taxon>Mollusca</taxon>
        <taxon>Gastropoda</taxon>
        <taxon>Heterobranchia</taxon>
        <taxon>Euthyneura</taxon>
        <taxon>Panpulmonata</taxon>
        <taxon>Hygrophila</taxon>
        <taxon>Lymnaeoidea</taxon>
        <taxon>Planorbidae</taxon>
        <taxon>Biomphalaria</taxon>
    </lineage>
</organism>
<dbReference type="Proteomes" id="UP001165740">
    <property type="component" value="Chromosome 13"/>
</dbReference>
<accession>A0A9W2YQZ8</accession>
<proteinExistence type="predicted"/>
<keyword evidence="2" id="KW-1185">Reference proteome</keyword>
<name>A0A9W2YQZ8_BIOGL</name>
<feature type="coiled-coil region" evidence="1">
    <location>
        <begin position="137"/>
        <end position="199"/>
    </location>
</feature>
<dbReference type="InterPro" id="IPR013783">
    <property type="entry name" value="Ig-like_fold"/>
</dbReference>
<dbReference type="Gene3D" id="6.10.250.3110">
    <property type="match status" value="1"/>
</dbReference>
<reference evidence="3" key="1">
    <citation type="submission" date="2025-08" db="UniProtKB">
        <authorList>
            <consortium name="RefSeq"/>
        </authorList>
    </citation>
    <scope>IDENTIFICATION</scope>
</reference>
<evidence type="ECO:0000256" key="1">
    <source>
        <dbReference type="SAM" id="Coils"/>
    </source>
</evidence>
<evidence type="ECO:0000313" key="3">
    <source>
        <dbReference type="RefSeq" id="XP_055865183.1"/>
    </source>
</evidence>
<dbReference type="SUPFAM" id="SSF57997">
    <property type="entry name" value="Tropomyosin"/>
    <property type="match status" value="1"/>
</dbReference>
<keyword evidence="1" id="KW-0175">Coiled coil</keyword>
<gene>
    <name evidence="3" type="primary">LOC129922564</name>
</gene>
<protein>
    <submittedName>
        <fullName evidence="3">Uncharacterized protein LOC129922564</fullName>
    </submittedName>
</protein>
<dbReference type="OrthoDB" id="10255522at2759"/>
<evidence type="ECO:0000313" key="2">
    <source>
        <dbReference type="Proteomes" id="UP001165740"/>
    </source>
</evidence>
<dbReference type="AlphaFoldDB" id="A0A9W2YQZ8"/>